<feature type="transmembrane region" description="Helical" evidence="1">
    <location>
        <begin position="12"/>
        <end position="29"/>
    </location>
</feature>
<organism evidence="2 3">
    <name type="scientific">Aquimarina algiphila</name>
    <dbReference type="NCBI Taxonomy" id="2047982"/>
    <lineage>
        <taxon>Bacteria</taxon>
        <taxon>Pseudomonadati</taxon>
        <taxon>Bacteroidota</taxon>
        <taxon>Flavobacteriia</taxon>
        <taxon>Flavobacteriales</taxon>
        <taxon>Flavobacteriaceae</taxon>
        <taxon>Aquimarina</taxon>
    </lineage>
</organism>
<accession>A0A554VER4</accession>
<sequence>MSEKWKYRVKIGGTWGILTAILTSLFKLADHQSFVDIFFSYRFLAELITYTLVGIFFFANAFSPKKKANK</sequence>
<evidence type="ECO:0000256" key="1">
    <source>
        <dbReference type="SAM" id="Phobius"/>
    </source>
</evidence>
<proteinExistence type="predicted"/>
<keyword evidence="1" id="KW-0812">Transmembrane</keyword>
<evidence type="ECO:0000313" key="2">
    <source>
        <dbReference type="EMBL" id="TSE05582.1"/>
    </source>
</evidence>
<comment type="caution">
    <text evidence="2">The sequence shown here is derived from an EMBL/GenBank/DDBJ whole genome shotgun (WGS) entry which is preliminary data.</text>
</comment>
<feature type="transmembrane region" description="Helical" evidence="1">
    <location>
        <begin position="41"/>
        <end position="62"/>
    </location>
</feature>
<evidence type="ECO:0000313" key="3">
    <source>
        <dbReference type="Proteomes" id="UP000318833"/>
    </source>
</evidence>
<dbReference type="Proteomes" id="UP000318833">
    <property type="component" value="Unassembled WGS sequence"/>
</dbReference>
<name>A0A554VER4_9FLAO</name>
<keyword evidence="1" id="KW-0472">Membrane</keyword>
<keyword evidence="1" id="KW-1133">Transmembrane helix</keyword>
<reference evidence="2 3" key="1">
    <citation type="submission" date="2019-07" db="EMBL/GenBank/DDBJ databases">
        <title>The draft genome sequence of Aquimarina algiphila M91.</title>
        <authorList>
            <person name="Meng X."/>
        </authorList>
    </citation>
    <scope>NUCLEOTIDE SEQUENCE [LARGE SCALE GENOMIC DNA]</scope>
    <source>
        <strain evidence="2 3">M91</strain>
    </source>
</reference>
<dbReference type="OrthoDB" id="1368146at2"/>
<dbReference type="RefSeq" id="WP_143917974.1">
    <property type="nucleotide sequence ID" value="NZ_CANMIK010000063.1"/>
</dbReference>
<dbReference type="EMBL" id="VLNR01000058">
    <property type="protein sequence ID" value="TSE05582.1"/>
    <property type="molecule type" value="Genomic_DNA"/>
</dbReference>
<protein>
    <submittedName>
        <fullName evidence="2">Uncharacterized protein</fullName>
    </submittedName>
</protein>
<keyword evidence="3" id="KW-1185">Reference proteome</keyword>
<dbReference type="AlphaFoldDB" id="A0A554VER4"/>
<gene>
    <name evidence="2" type="ORF">FOF46_22295</name>
</gene>